<dbReference type="Proteomes" id="UP000824204">
    <property type="component" value="Unassembled WGS sequence"/>
</dbReference>
<evidence type="ECO:0000256" key="1">
    <source>
        <dbReference type="ARBA" id="ARBA00022485"/>
    </source>
</evidence>
<evidence type="ECO:0000313" key="8">
    <source>
        <dbReference type="Proteomes" id="UP000824204"/>
    </source>
</evidence>
<comment type="caution">
    <text evidence="7">The sequence shown here is derived from an EMBL/GenBank/DDBJ whole genome shotgun (WGS) entry which is preliminary data.</text>
</comment>
<dbReference type="PANTHER" id="PTHR42859:SF17">
    <property type="entry name" value="ELECTRON TRANSPORT PROTEIN HYDN-RELATED"/>
    <property type="match status" value="1"/>
</dbReference>
<organism evidence="7 8">
    <name type="scientific">Candidatus Borkfalkia faecipullorum</name>
    <dbReference type="NCBI Taxonomy" id="2838510"/>
    <lineage>
        <taxon>Bacteria</taxon>
        <taxon>Bacillati</taxon>
        <taxon>Bacillota</taxon>
        <taxon>Clostridia</taxon>
        <taxon>Christensenellales</taxon>
        <taxon>Christensenellaceae</taxon>
        <taxon>Candidatus Borkfalkia</taxon>
    </lineage>
</organism>
<evidence type="ECO:0000256" key="5">
    <source>
        <dbReference type="ARBA" id="ARBA00023014"/>
    </source>
</evidence>
<dbReference type="InterPro" id="IPR050294">
    <property type="entry name" value="RnfB_subfamily"/>
</dbReference>
<reference evidence="7" key="2">
    <citation type="submission" date="2021-04" db="EMBL/GenBank/DDBJ databases">
        <authorList>
            <person name="Gilroy R."/>
        </authorList>
    </citation>
    <scope>NUCLEOTIDE SEQUENCE</scope>
    <source>
        <strain evidence="7">811</strain>
    </source>
</reference>
<evidence type="ECO:0000256" key="3">
    <source>
        <dbReference type="ARBA" id="ARBA00022737"/>
    </source>
</evidence>
<gene>
    <name evidence="7" type="ORF">H9741_04300</name>
</gene>
<protein>
    <submittedName>
        <fullName evidence="7">4Fe-4S binding protein</fullName>
    </submittedName>
</protein>
<dbReference type="AlphaFoldDB" id="A0A9D1V7R1"/>
<dbReference type="PROSITE" id="PS00198">
    <property type="entry name" value="4FE4S_FER_1"/>
    <property type="match status" value="1"/>
</dbReference>
<keyword evidence="3" id="KW-0677">Repeat</keyword>
<evidence type="ECO:0000313" key="7">
    <source>
        <dbReference type="EMBL" id="HIX07670.1"/>
    </source>
</evidence>
<dbReference type="Pfam" id="PF13247">
    <property type="entry name" value="Fer4_11"/>
    <property type="match status" value="1"/>
</dbReference>
<name>A0A9D1V7R1_9FIRM</name>
<keyword evidence="2" id="KW-0479">Metal-binding</keyword>
<dbReference type="PROSITE" id="PS51379">
    <property type="entry name" value="4FE4S_FER_2"/>
    <property type="match status" value="2"/>
</dbReference>
<dbReference type="InterPro" id="IPR017900">
    <property type="entry name" value="4Fe4S_Fe_S_CS"/>
</dbReference>
<keyword evidence="5" id="KW-0411">Iron-sulfur</keyword>
<proteinExistence type="predicted"/>
<feature type="domain" description="4Fe-4S ferredoxin-type" evidence="6">
    <location>
        <begin position="2"/>
        <end position="31"/>
    </location>
</feature>
<feature type="domain" description="4Fe-4S ferredoxin-type" evidence="6">
    <location>
        <begin position="80"/>
        <end position="109"/>
    </location>
</feature>
<dbReference type="Gene3D" id="3.30.70.20">
    <property type="match status" value="2"/>
</dbReference>
<dbReference type="SUPFAM" id="SSF54862">
    <property type="entry name" value="4Fe-4S ferredoxins"/>
    <property type="match status" value="1"/>
</dbReference>
<keyword evidence="1" id="KW-0004">4Fe-4S</keyword>
<accession>A0A9D1V7R1</accession>
<dbReference type="PANTHER" id="PTHR42859">
    <property type="entry name" value="OXIDOREDUCTASE"/>
    <property type="match status" value="1"/>
</dbReference>
<evidence type="ECO:0000259" key="6">
    <source>
        <dbReference type="PROSITE" id="PS51379"/>
    </source>
</evidence>
<dbReference type="EMBL" id="DXFX01000055">
    <property type="protein sequence ID" value="HIX07670.1"/>
    <property type="molecule type" value="Genomic_DNA"/>
</dbReference>
<evidence type="ECO:0000256" key="4">
    <source>
        <dbReference type="ARBA" id="ARBA00023004"/>
    </source>
</evidence>
<dbReference type="InterPro" id="IPR017896">
    <property type="entry name" value="4Fe4S_Fe-S-bd"/>
</dbReference>
<reference evidence="7" key="1">
    <citation type="journal article" date="2021" name="PeerJ">
        <title>Extensive microbial diversity within the chicken gut microbiome revealed by metagenomics and culture.</title>
        <authorList>
            <person name="Gilroy R."/>
            <person name="Ravi A."/>
            <person name="Getino M."/>
            <person name="Pursley I."/>
            <person name="Horton D.L."/>
            <person name="Alikhan N.F."/>
            <person name="Baker D."/>
            <person name="Gharbi K."/>
            <person name="Hall N."/>
            <person name="Watson M."/>
            <person name="Adriaenssens E.M."/>
            <person name="Foster-Nyarko E."/>
            <person name="Jarju S."/>
            <person name="Secka A."/>
            <person name="Antonio M."/>
            <person name="Oren A."/>
            <person name="Chaudhuri R.R."/>
            <person name="La Ragione R."/>
            <person name="Hildebrand F."/>
            <person name="Pallen M.J."/>
        </authorList>
    </citation>
    <scope>NUCLEOTIDE SEQUENCE</scope>
    <source>
        <strain evidence="7">811</strain>
    </source>
</reference>
<dbReference type="GO" id="GO:0046872">
    <property type="term" value="F:metal ion binding"/>
    <property type="evidence" value="ECO:0007669"/>
    <property type="project" value="UniProtKB-KW"/>
</dbReference>
<evidence type="ECO:0000256" key="2">
    <source>
        <dbReference type="ARBA" id="ARBA00022723"/>
    </source>
</evidence>
<keyword evidence="4" id="KW-0408">Iron</keyword>
<dbReference type="GO" id="GO:0051539">
    <property type="term" value="F:4 iron, 4 sulfur cluster binding"/>
    <property type="evidence" value="ECO:0007669"/>
    <property type="project" value="UniProtKB-KW"/>
</dbReference>
<sequence>MKRIYVNEKWCLGCHRCEYECAFANSHLTDMVKALKGKTIHPKIRVEDGGDVHFAVNCRHCTDAVCVRSCISGALSFQDGMVVIDREKCVGCLTCVLVCPFGAIMPAPEGGVAQKCMLCTDNLTGEPNCVKNCINNAIVYEERD</sequence>